<evidence type="ECO:0000313" key="1">
    <source>
        <dbReference type="EMBL" id="KAK7686642.1"/>
    </source>
</evidence>
<accession>A0AAW0G544</accession>
<sequence length="166" mass="19473">MSEQPSNDETTNAEYTPEAHIAWRLLYRLWRLDEASRAFHGALERAADQRDQQLLVSRRWKIRLILEVEDLEKDLAHMCISGLMTTRLSQAIHRRLTWLDYEHYPPTIDLSLLPDVDTPSAPDLTELFDGVIPQIRQGGTHWWTYDENIESDEEAPYWWADPAEEV</sequence>
<evidence type="ECO:0000313" key="2">
    <source>
        <dbReference type="Proteomes" id="UP001385951"/>
    </source>
</evidence>
<comment type="caution">
    <text evidence="1">The sequence shown here is derived from an EMBL/GenBank/DDBJ whole genome shotgun (WGS) entry which is preliminary data.</text>
</comment>
<reference evidence="1 2" key="1">
    <citation type="submission" date="2022-09" db="EMBL/GenBank/DDBJ databases">
        <authorList>
            <person name="Palmer J.M."/>
        </authorList>
    </citation>
    <scope>NUCLEOTIDE SEQUENCE [LARGE SCALE GENOMIC DNA]</scope>
    <source>
        <strain evidence="1 2">DSM 7382</strain>
    </source>
</reference>
<organism evidence="1 2">
    <name type="scientific">Cerrena zonata</name>
    <dbReference type="NCBI Taxonomy" id="2478898"/>
    <lineage>
        <taxon>Eukaryota</taxon>
        <taxon>Fungi</taxon>
        <taxon>Dikarya</taxon>
        <taxon>Basidiomycota</taxon>
        <taxon>Agaricomycotina</taxon>
        <taxon>Agaricomycetes</taxon>
        <taxon>Polyporales</taxon>
        <taxon>Cerrenaceae</taxon>
        <taxon>Cerrena</taxon>
    </lineage>
</organism>
<dbReference type="AlphaFoldDB" id="A0AAW0G544"/>
<dbReference type="EMBL" id="JASBNA010000016">
    <property type="protein sequence ID" value="KAK7686642.1"/>
    <property type="molecule type" value="Genomic_DNA"/>
</dbReference>
<keyword evidence="2" id="KW-1185">Reference proteome</keyword>
<protein>
    <submittedName>
        <fullName evidence="1">Uncharacterized protein</fullName>
    </submittedName>
</protein>
<dbReference type="Proteomes" id="UP001385951">
    <property type="component" value="Unassembled WGS sequence"/>
</dbReference>
<gene>
    <name evidence="1" type="ORF">QCA50_010242</name>
</gene>
<name>A0AAW0G544_9APHY</name>
<proteinExistence type="predicted"/>